<dbReference type="Pfam" id="PF11967">
    <property type="entry name" value="RecO_N"/>
    <property type="match status" value="1"/>
</dbReference>
<evidence type="ECO:0000256" key="3">
    <source>
        <dbReference type="ARBA" id="ARBA00022763"/>
    </source>
</evidence>
<name>A0A9D1IQJ6_9FIRM</name>
<evidence type="ECO:0000256" key="2">
    <source>
        <dbReference type="ARBA" id="ARBA00021310"/>
    </source>
</evidence>
<evidence type="ECO:0000256" key="4">
    <source>
        <dbReference type="ARBA" id="ARBA00023172"/>
    </source>
</evidence>
<dbReference type="InterPro" id="IPR022572">
    <property type="entry name" value="DNA_rep/recomb_RecO_N"/>
</dbReference>
<dbReference type="PANTHER" id="PTHR33991">
    <property type="entry name" value="DNA REPAIR PROTEIN RECO"/>
    <property type="match status" value="1"/>
</dbReference>
<dbReference type="InterPro" id="IPR012340">
    <property type="entry name" value="NA-bd_OB-fold"/>
</dbReference>
<evidence type="ECO:0000256" key="6">
    <source>
        <dbReference type="ARBA" id="ARBA00033409"/>
    </source>
</evidence>
<feature type="domain" description="DNA replication/recombination mediator RecO N-terminal" evidence="8">
    <location>
        <begin position="1"/>
        <end position="78"/>
    </location>
</feature>
<proteinExistence type="inferred from homology"/>
<dbReference type="InterPro" id="IPR042242">
    <property type="entry name" value="RecO_C"/>
</dbReference>
<dbReference type="NCBIfam" id="TIGR00613">
    <property type="entry name" value="reco"/>
    <property type="match status" value="1"/>
</dbReference>
<dbReference type="EMBL" id="DVMX01000112">
    <property type="protein sequence ID" value="HIU42020.1"/>
    <property type="molecule type" value="Genomic_DNA"/>
</dbReference>
<keyword evidence="3 7" id="KW-0227">DNA damage</keyword>
<reference evidence="9" key="1">
    <citation type="submission" date="2020-10" db="EMBL/GenBank/DDBJ databases">
        <authorList>
            <person name="Gilroy R."/>
        </authorList>
    </citation>
    <scope>NUCLEOTIDE SEQUENCE</scope>
    <source>
        <strain evidence="9">4509</strain>
    </source>
</reference>
<dbReference type="Gene3D" id="6.20.220.20">
    <property type="entry name" value="Recombination protein O, zinc-binding domain"/>
    <property type="match status" value="1"/>
</dbReference>
<sequence>MLEKLNGLVLKQRNIGENDRILVLLTKEKGVLEVCAKGVKRMRSPLAAGCMPLCYSEFCLFEGKKYITVDAATPIRNFYQLRLDPEKLALGEYFCDLASVLTPESESAWPMLRLLLNTLALLEDDRRQPLLLKAIFEFRSAAIAGFMPDLVGCAGCGVFEGEQMYFLPQDSCLLCGNCKATHSQEGQGGVLLRPAVLKAMRQILYADEEKLFSFSLKGESLKQLDWITERYLLIHTGLQSRALSVYRALQAP</sequence>
<dbReference type="Proteomes" id="UP000824082">
    <property type="component" value="Unassembled WGS sequence"/>
</dbReference>
<dbReference type="InterPro" id="IPR003717">
    <property type="entry name" value="RecO"/>
</dbReference>
<dbReference type="SUPFAM" id="SSF50249">
    <property type="entry name" value="Nucleic acid-binding proteins"/>
    <property type="match status" value="1"/>
</dbReference>
<accession>A0A9D1IQJ6</accession>
<evidence type="ECO:0000256" key="1">
    <source>
        <dbReference type="ARBA" id="ARBA00007452"/>
    </source>
</evidence>
<dbReference type="Gene3D" id="2.40.50.140">
    <property type="entry name" value="Nucleic acid-binding proteins"/>
    <property type="match status" value="1"/>
</dbReference>
<dbReference type="AlphaFoldDB" id="A0A9D1IQJ6"/>
<dbReference type="PANTHER" id="PTHR33991:SF1">
    <property type="entry name" value="DNA REPAIR PROTEIN RECO"/>
    <property type="match status" value="1"/>
</dbReference>
<dbReference type="Pfam" id="PF02565">
    <property type="entry name" value="RecO_C"/>
    <property type="match status" value="1"/>
</dbReference>
<comment type="similarity">
    <text evidence="1 7">Belongs to the RecO family.</text>
</comment>
<dbReference type="GO" id="GO:0006310">
    <property type="term" value="P:DNA recombination"/>
    <property type="evidence" value="ECO:0007669"/>
    <property type="project" value="UniProtKB-UniRule"/>
</dbReference>
<dbReference type="InterPro" id="IPR037278">
    <property type="entry name" value="ARFGAP/RecO"/>
</dbReference>
<protein>
    <recommendedName>
        <fullName evidence="2 7">DNA repair protein RecO</fullName>
    </recommendedName>
    <alternativeName>
        <fullName evidence="6 7">Recombination protein O</fullName>
    </alternativeName>
</protein>
<evidence type="ECO:0000313" key="10">
    <source>
        <dbReference type="Proteomes" id="UP000824082"/>
    </source>
</evidence>
<organism evidence="9 10">
    <name type="scientific">Candidatus Egerieicola faecale</name>
    <dbReference type="NCBI Taxonomy" id="2840774"/>
    <lineage>
        <taxon>Bacteria</taxon>
        <taxon>Bacillati</taxon>
        <taxon>Bacillota</taxon>
        <taxon>Clostridia</taxon>
        <taxon>Eubacteriales</taxon>
        <taxon>Oscillospiraceae</taxon>
        <taxon>Oscillospiraceae incertae sedis</taxon>
        <taxon>Candidatus Egerieicola</taxon>
    </lineage>
</organism>
<dbReference type="SUPFAM" id="SSF57863">
    <property type="entry name" value="ArfGap/RecO-like zinc finger"/>
    <property type="match status" value="1"/>
</dbReference>
<reference evidence="9" key="2">
    <citation type="journal article" date="2021" name="PeerJ">
        <title>Extensive microbial diversity within the chicken gut microbiome revealed by metagenomics and culture.</title>
        <authorList>
            <person name="Gilroy R."/>
            <person name="Ravi A."/>
            <person name="Getino M."/>
            <person name="Pursley I."/>
            <person name="Horton D.L."/>
            <person name="Alikhan N.F."/>
            <person name="Baker D."/>
            <person name="Gharbi K."/>
            <person name="Hall N."/>
            <person name="Watson M."/>
            <person name="Adriaenssens E.M."/>
            <person name="Foster-Nyarko E."/>
            <person name="Jarju S."/>
            <person name="Secka A."/>
            <person name="Antonio M."/>
            <person name="Oren A."/>
            <person name="Chaudhuri R.R."/>
            <person name="La Ragione R."/>
            <person name="Hildebrand F."/>
            <person name="Pallen M.J."/>
        </authorList>
    </citation>
    <scope>NUCLEOTIDE SEQUENCE</scope>
    <source>
        <strain evidence="9">4509</strain>
    </source>
</reference>
<dbReference type="GO" id="GO:0006302">
    <property type="term" value="P:double-strand break repair"/>
    <property type="evidence" value="ECO:0007669"/>
    <property type="project" value="TreeGrafter"/>
</dbReference>
<evidence type="ECO:0000256" key="5">
    <source>
        <dbReference type="ARBA" id="ARBA00023204"/>
    </source>
</evidence>
<evidence type="ECO:0000259" key="8">
    <source>
        <dbReference type="Pfam" id="PF11967"/>
    </source>
</evidence>
<dbReference type="HAMAP" id="MF_00201">
    <property type="entry name" value="RecO"/>
    <property type="match status" value="1"/>
</dbReference>
<evidence type="ECO:0000313" key="9">
    <source>
        <dbReference type="EMBL" id="HIU42020.1"/>
    </source>
</evidence>
<gene>
    <name evidence="7 9" type="primary">recO</name>
    <name evidence="9" type="ORF">IAD19_05650</name>
</gene>
<comment type="function">
    <text evidence="7">Involved in DNA repair and RecF pathway recombination.</text>
</comment>
<dbReference type="GO" id="GO:0043590">
    <property type="term" value="C:bacterial nucleoid"/>
    <property type="evidence" value="ECO:0007669"/>
    <property type="project" value="TreeGrafter"/>
</dbReference>
<keyword evidence="5 7" id="KW-0234">DNA repair</keyword>
<dbReference type="Gene3D" id="1.20.1440.120">
    <property type="entry name" value="Recombination protein O, C-terminal domain"/>
    <property type="match status" value="1"/>
</dbReference>
<evidence type="ECO:0000256" key="7">
    <source>
        <dbReference type="HAMAP-Rule" id="MF_00201"/>
    </source>
</evidence>
<comment type="caution">
    <text evidence="9">The sequence shown here is derived from an EMBL/GenBank/DDBJ whole genome shotgun (WGS) entry which is preliminary data.</text>
</comment>
<keyword evidence="4 7" id="KW-0233">DNA recombination</keyword>